<dbReference type="OrthoDB" id="5835829at2759"/>
<reference evidence="6" key="1">
    <citation type="journal article" date="2016" name="Insect Biochem. Mol. Biol.">
        <title>Potential detoxification of gossypol by UDP-glycosyltransferases in the two Heliothine moth species Helicoverpa armigera and Heliothis virescens.</title>
        <authorList>
            <person name="Krempl C."/>
            <person name="Sporer T."/>
            <person name="Reichelt M."/>
            <person name="Ahn S.J."/>
            <person name="Heidel-Fischer H."/>
            <person name="Vogel H."/>
            <person name="Heckel D.G."/>
            <person name="Joussen N."/>
        </authorList>
    </citation>
    <scope>NUCLEOTIDE SEQUENCE</scope>
    <source>
        <strain evidence="6">Toowoomba</strain>
    </source>
</reference>
<dbReference type="PANTHER" id="PTHR48043:SF159">
    <property type="entry name" value="EG:EG0003.4 PROTEIN-RELATED"/>
    <property type="match status" value="1"/>
</dbReference>
<evidence type="ECO:0000256" key="4">
    <source>
        <dbReference type="RuleBase" id="RU003718"/>
    </source>
</evidence>
<keyword evidence="5" id="KW-1133">Transmembrane helix</keyword>
<gene>
    <name evidence="6" type="primary">UGT33B4</name>
</gene>
<evidence type="ECO:0000313" key="6">
    <source>
        <dbReference type="EMBL" id="AMK97472.1"/>
    </source>
</evidence>
<proteinExistence type="evidence at transcript level"/>
<dbReference type="InterPro" id="IPR050271">
    <property type="entry name" value="UDP-glycosyltransferase"/>
</dbReference>
<organism evidence="6">
    <name type="scientific">Helicoverpa armigera</name>
    <name type="common">Cotton bollworm</name>
    <name type="synonym">Heliothis armigera</name>
    <dbReference type="NCBI Taxonomy" id="29058"/>
    <lineage>
        <taxon>Eukaryota</taxon>
        <taxon>Metazoa</taxon>
        <taxon>Ecdysozoa</taxon>
        <taxon>Arthropoda</taxon>
        <taxon>Hexapoda</taxon>
        <taxon>Insecta</taxon>
        <taxon>Pterygota</taxon>
        <taxon>Neoptera</taxon>
        <taxon>Endopterygota</taxon>
        <taxon>Lepidoptera</taxon>
        <taxon>Glossata</taxon>
        <taxon>Ditrysia</taxon>
        <taxon>Noctuoidea</taxon>
        <taxon>Noctuidae</taxon>
        <taxon>Heliothinae</taxon>
        <taxon>Helicoverpa</taxon>
    </lineage>
</organism>
<dbReference type="Pfam" id="PF00201">
    <property type="entry name" value="UDPGT"/>
    <property type="match status" value="1"/>
</dbReference>
<sequence length="512" mass="58552">MDAQSFLIFTLLITFNDAAKILAMFPVPSISHQVAFRPLTQELARRGHEVTVITPNPAFPKGGTPANLTEIDVHDISYGIWRKLYEYTSGTTSPTTQTRIAFQMMVQLVEKQLQVDEVQRLIKEEKFDLLFLEAVAPALIVSHIFKAPVIQISSFGPMNFNVETIGAAWHPLLYPNSFSQKLYNMTKWNKLEELWNFYSLEDVVRESDVLEYEMAKRLFGDKAPTVKELRDNVDMLFLNTHRMWEGNRPAPPSVVYMGGLHQMPPKELPKDLKSYLDSSKNGVIYVSFGTNIQPSLFPPERVQMFIKVFSELPYDFLWKYDKDELPGRTSNIRISKWLPQPDLLRHPNVKAFITQGGLQSTDEAISAGVPMVGLPIVADQWYNTEKYVHHKIGVKLDLDELSEQQLKNAIKTVVGNKSYRENIVKLGQLMYDQPMTPLERAVWWTEHVLRHGGARHLRSPAANMSWTQYLELELVLTVLAVILGLVSVLLGIVYYLWKSFTSKPVSKKVKKN</sequence>
<protein>
    <recommendedName>
        <fullName evidence="5">UDP-glucuronosyltransferase</fullName>
        <ecNumber evidence="5">2.4.1.17</ecNumber>
    </recommendedName>
</protein>
<evidence type="ECO:0000256" key="3">
    <source>
        <dbReference type="ARBA" id="ARBA00022679"/>
    </source>
</evidence>
<keyword evidence="3 4" id="KW-0808">Transferase</keyword>
<dbReference type="GO" id="GO:0015020">
    <property type="term" value="F:glucuronosyltransferase activity"/>
    <property type="evidence" value="ECO:0007669"/>
    <property type="project" value="UniProtKB-EC"/>
</dbReference>
<dbReference type="CDD" id="cd03784">
    <property type="entry name" value="GT1_Gtf-like"/>
    <property type="match status" value="1"/>
</dbReference>
<evidence type="ECO:0000256" key="2">
    <source>
        <dbReference type="ARBA" id="ARBA00022676"/>
    </source>
</evidence>
<dbReference type="InterPro" id="IPR035595">
    <property type="entry name" value="UDP_glycos_trans_CS"/>
</dbReference>
<dbReference type="GO" id="GO:0016020">
    <property type="term" value="C:membrane"/>
    <property type="evidence" value="ECO:0007669"/>
    <property type="project" value="UniProtKB-SubCell"/>
</dbReference>
<dbReference type="SUPFAM" id="SSF53756">
    <property type="entry name" value="UDP-Glycosyltransferase/glycogen phosphorylase"/>
    <property type="match status" value="1"/>
</dbReference>
<dbReference type="PROSITE" id="PS00375">
    <property type="entry name" value="UDPGT"/>
    <property type="match status" value="1"/>
</dbReference>
<comment type="similarity">
    <text evidence="1 4">Belongs to the UDP-glycosyltransferase family.</text>
</comment>
<dbReference type="FunFam" id="3.40.50.2000:FF:000021">
    <property type="entry name" value="UDP-glucuronosyltransferase"/>
    <property type="match status" value="1"/>
</dbReference>
<comment type="catalytic activity">
    <reaction evidence="5">
        <text>glucuronate acceptor + UDP-alpha-D-glucuronate = acceptor beta-D-glucuronoside + UDP + H(+)</text>
        <dbReference type="Rhea" id="RHEA:21032"/>
        <dbReference type="ChEBI" id="CHEBI:15378"/>
        <dbReference type="ChEBI" id="CHEBI:58052"/>
        <dbReference type="ChEBI" id="CHEBI:58223"/>
        <dbReference type="ChEBI" id="CHEBI:132367"/>
        <dbReference type="ChEBI" id="CHEBI:132368"/>
        <dbReference type="EC" id="2.4.1.17"/>
    </reaction>
</comment>
<keyword evidence="2 4" id="KW-0328">Glycosyltransferase</keyword>
<dbReference type="AlphaFoldDB" id="A0A140EA35"/>
<accession>A0A140EA35</accession>
<feature type="chain" id="PRO_5007230373" description="UDP-glucuronosyltransferase" evidence="5">
    <location>
        <begin position="19"/>
        <end position="512"/>
    </location>
</feature>
<evidence type="ECO:0000256" key="5">
    <source>
        <dbReference type="RuleBase" id="RU362059"/>
    </source>
</evidence>
<comment type="subcellular location">
    <subcellularLocation>
        <location evidence="5">Membrane</location>
        <topology evidence="5">Single-pass membrane protein</topology>
    </subcellularLocation>
</comment>
<dbReference type="EC" id="2.4.1.17" evidence="5"/>
<keyword evidence="5" id="KW-0732">Signal</keyword>
<keyword evidence="5" id="KW-0472">Membrane</keyword>
<feature type="signal peptide" evidence="5">
    <location>
        <begin position="1"/>
        <end position="18"/>
    </location>
</feature>
<feature type="transmembrane region" description="Helical" evidence="5">
    <location>
        <begin position="474"/>
        <end position="497"/>
    </location>
</feature>
<keyword evidence="5" id="KW-0812">Transmembrane</keyword>
<name>A0A140EA35_HELAM</name>
<dbReference type="EMBL" id="KU214506">
    <property type="protein sequence ID" value="AMK97472.1"/>
    <property type="molecule type" value="mRNA"/>
</dbReference>
<dbReference type="InterPro" id="IPR002213">
    <property type="entry name" value="UDP_glucos_trans"/>
</dbReference>
<dbReference type="PANTHER" id="PTHR48043">
    <property type="entry name" value="EG:EG0003.4 PROTEIN-RELATED"/>
    <property type="match status" value="1"/>
</dbReference>
<dbReference type="Gene3D" id="3.40.50.2000">
    <property type="entry name" value="Glycogen Phosphorylase B"/>
    <property type="match status" value="2"/>
</dbReference>
<evidence type="ECO:0000256" key="1">
    <source>
        <dbReference type="ARBA" id="ARBA00009995"/>
    </source>
</evidence>